<reference evidence="2" key="1">
    <citation type="journal article" date="2019" name="Int. J. Syst. Evol. Microbiol.">
        <title>The Global Catalogue of Microorganisms (GCM) 10K type strain sequencing project: providing services to taxonomists for standard genome sequencing and annotation.</title>
        <authorList>
            <consortium name="The Broad Institute Genomics Platform"/>
            <consortium name="The Broad Institute Genome Sequencing Center for Infectious Disease"/>
            <person name="Wu L."/>
            <person name="Ma J."/>
        </authorList>
    </citation>
    <scope>NUCLEOTIDE SEQUENCE [LARGE SCALE GENOMIC DNA]</scope>
    <source>
        <strain evidence="2">CGMCC 1.18578</strain>
    </source>
</reference>
<accession>A0ABW0QWD5</accession>
<dbReference type="Proteomes" id="UP001596108">
    <property type="component" value="Unassembled WGS sequence"/>
</dbReference>
<comment type="caution">
    <text evidence="1">The sequence shown here is derived from an EMBL/GenBank/DDBJ whole genome shotgun (WGS) entry which is preliminary data.</text>
</comment>
<organism evidence="1 2">
    <name type="scientific">Cohnella yongneupensis</name>
    <dbReference type="NCBI Taxonomy" id="425006"/>
    <lineage>
        <taxon>Bacteria</taxon>
        <taxon>Bacillati</taxon>
        <taxon>Bacillota</taxon>
        <taxon>Bacilli</taxon>
        <taxon>Bacillales</taxon>
        <taxon>Paenibacillaceae</taxon>
        <taxon>Cohnella</taxon>
    </lineage>
</organism>
<protein>
    <submittedName>
        <fullName evidence="1">Uncharacterized protein</fullName>
    </submittedName>
</protein>
<evidence type="ECO:0000313" key="2">
    <source>
        <dbReference type="Proteomes" id="UP001596108"/>
    </source>
</evidence>
<gene>
    <name evidence="1" type="ORF">ACFPQ4_03940</name>
</gene>
<evidence type="ECO:0000313" key="1">
    <source>
        <dbReference type="EMBL" id="MFC5528604.1"/>
    </source>
</evidence>
<dbReference type="EMBL" id="JBHSNC010000010">
    <property type="protein sequence ID" value="MFC5528604.1"/>
    <property type="molecule type" value="Genomic_DNA"/>
</dbReference>
<keyword evidence="2" id="KW-1185">Reference proteome</keyword>
<sequence length="164" mass="18255">MSLQTFYKDIEEITTHSALIVEVELTGNSRKFYYGNTDWNVVEVEITKVHKGFEGLKSAKIQILEVASLNPAGNRAQNKHLLFLKRYSGPMFEDEDAAYIVTGVYQGNLRIGKNDILTYDPAKYNGYVSFQSDLDGQPLSVAEQKIRVAVSQTVTTPIVAGSSE</sequence>
<name>A0ABW0QWD5_9BACL</name>
<proteinExistence type="predicted"/>
<dbReference type="RefSeq" id="WP_378110449.1">
    <property type="nucleotide sequence ID" value="NZ_JBHSNC010000010.1"/>
</dbReference>